<protein>
    <submittedName>
        <fullName evidence="1">Putative ovule protein</fullName>
    </submittedName>
</protein>
<evidence type="ECO:0000313" key="1">
    <source>
        <dbReference type="EMBL" id="JAP14357.1"/>
    </source>
</evidence>
<dbReference type="AlphaFoldDB" id="A0A0V0H1U0"/>
<organism evidence="1">
    <name type="scientific">Solanum chacoense</name>
    <name type="common">Chaco potato</name>
    <dbReference type="NCBI Taxonomy" id="4108"/>
    <lineage>
        <taxon>Eukaryota</taxon>
        <taxon>Viridiplantae</taxon>
        <taxon>Streptophyta</taxon>
        <taxon>Embryophyta</taxon>
        <taxon>Tracheophyta</taxon>
        <taxon>Spermatophyta</taxon>
        <taxon>Magnoliopsida</taxon>
        <taxon>eudicotyledons</taxon>
        <taxon>Gunneridae</taxon>
        <taxon>Pentapetalae</taxon>
        <taxon>asterids</taxon>
        <taxon>lamiids</taxon>
        <taxon>Solanales</taxon>
        <taxon>Solanaceae</taxon>
        <taxon>Solanoideae</taxon>
        <taxon>Solaneae</taxon>
        <taxon>Solanum</taxon>
    </lineage>
</organism>
<name>A0A0V0H1U0_SOLCH</name>
<proteinExistence type="predicted"/>
<reference evidence="1" key="1">
    <citation type="submission" date="2015-12" db="EMBL/GenBank/DDBJ databases">
        <title>Gene expression during late stages of embryo sac development: a critical building block for successful pollen-pistil interactions.</title>
        <authorList>
            <person name="Liu Y."/>
            <person name="Joly V."/>
            <person name="Sabar M."/>
            <person name="Matton D.P."/>
        </authorList>
    </citation>
    <scope>NUCLEOTIDE SEQUENCE</scope>
</reference>
<sequence>TRCIQTFMTIVQNFVSFTTIDRVYFCTLFKFNQRHFPIYLDPCKNAKEISLWDSSSMGQCIVLDEP</sequence>
<dbReference type="EMBL" id="GEDG01026686">
    <property type="protein sequence ID" value="JAP14357.1"/>
    <property type="molecule type" value="Transcribed_RNA"/>
</dbReference>
<accession>A0A0V0H1U0</accession>
<feature type="non-terminal residue" evidence="1">
    <location>
        <position position="1"/>
    </location>
</feature>